<gene>
    <name evidence="3" type="ORF">GCM10022244_30870</name>
</gene>
<dbReference type="Proteomes" id="UP001501000">
    <property type="component" value="Unassembled WGS sequence"/>
</dbReference>
<feature type="compositionally biased region" description="Polar residues" evidence="1">
    <location>
        <begin position="42"/>
        <end position="55"/>
    </location>
</feature>
<feature type="compositionally biased region" description="Low complexity" evidence="1">
    <location>
        <begin position="56"/>
        <end position="69"/>
    </location>
</feature>
<feature type="region of interest" description="Disordered" evidence="1">
    <location>
        <begin position="22"/>
        <end position="74"/>
    </location>
</feature>
<dbReference type="PROSITE" id="PS51257">
    <property type="entry name" value="PROKAR_LIPOPROTEIN"/>
    <property type="match status" value="1"/>
</dbReference>
<protein>
    <recommendedName>
        <fullName evidence="5">Lipoprotein</fullName>
    </recommendedName>
</protein>
<comment type="caution">
    <text evidence="3">The sequence shown here is derived from an EMBL/GenBank/DDBJ whole genome shotgun (WGS) entry which is preliminary data.</text>
</comment>
<feature type="signal peptide" evidence="2">
    <location>
        <begin position="1"/>
        <end position="22"/>
    </location>
</feature>
<name>A0ABP7MBI5_9ACTN</name>
<evidence type="ECO:0000256" key="2">
    <source>
        <dbReference type="SAM" id="SignalP"/>
    </source>
</evidence>
<proteinExistence type="predicted"/>
<evidence type="ECO:0000313" key="4">
    <source>
        <dbReference type="Proteomes" id="UP001501000"/>
    </source>
</evidence>
<evidence type="ECO:0008006" key="5">
    <source>
        <dbReference type="Google" id="ProtNLM"/>
    </source>
</evidence>
<organism evidence="3 4">
    <name type="scientific">Streptomyces gulbargensis</name>
    <dbReference type="NCBI Taxonomy" id="364901"/>
    <lineage>
        <taxon>Bacteria</taxon>
        <taxon>Bacillati</taxon>
        <taxon>Actinomycetota</taxon>
        <taxon>Actinomycetes</taxon>
        <taxon>Kitasatosporales</taxon>
        <taxon>Streptomycetaceae</taxon>
        <taxon>Streptomyces</taxon>
    </lineage>
</organism>
<evidence type="ECO:0000256" key="1">
    <source>
        <dbReference type="SAM" id="MobiDB-lite"/>
    </source>
</evidence>
<feature type="chain" id="PRO_5047441714" description="Lipoprotein" evidence="2">
    <location>
        <begin position="23"/>
        <end position="165"/>
    </location>
</feature>
<keyword evidence="4" id="KW-1185">Reference proteome</keyword>
<evidence type="ECO:0000313" key="3">
    <source>
        <dbReference type="EMBL" id="GAA3919608.1"/>
    </source>
</evidence>
<sequence length="165" mass="16903">MRSGTRGTTASALVLLTALTTACTTDSPPDPRPTPPAASAGQPRQQPSVTAATEGTQGARATAALTTTAPEEDPAFVESGLERVRDGVHHRSPLTRGTSYTVSVVCAGTGTVTVVVDRTTLRPAPCDTVPVHHRVDHAPAQLPLSVTGAPGSTGMIAWRITSTTT</sequence>
<keyword evidence="2" id="KW-0732">Signal</keyword>
<reference evidence="4" key="1">
    <citation type="journal article" date="2019" name="Int. J. Syst. Evol. Microbiol.">
        <title>The Global Catalogue of Microorganisms (GCM) 10K type strain sequencing project: providing services to taxonomists for standard genome sequencing and annotation.</title>
        <authorList>
            <consortium name="The Broad Institute Genomics Platform"/>
            <consortium name="The Broad Institute Genome Sequencing Center for Infectious Disease"/>
            <person name="Wu L."/>
            <person name="Ma J."/>
        </authorList>
    </citation>
    <scope>NUCLEOTIDE SEQUENCE [LARGE SCALE GENOMIC DNA]</scope>
    <source>
        <strain evidence="4">JCM 16956</strain>
    </source>
</reference>
<dbReference type="RefSeq" id="WP_345282849.1">
    <property type="nucleotide sequence ID" value="NZ_BAABAJ010000008.1"/>
</dbReference>
<dbReference type="EMBL" id="BAABAJ010000008">
    <property type="protein sequence ID" value="GAA3919608.1"/>
    <property type="molecule type" value="Genomic_DNA"/>
</dbReference>
<accession>A0ABP7MBI5</accession>